<organism evidence="2">
    <name type="scientific">Cryptosporidium hominis</name>
    <dbReference type="NCBI Taxonomy" id="237895"/>
    <lineage>
        <taxon>Eukaryota</taxon>
        <taxon>Sar</taxon>
        <taxon>Alveolata</taxon>
        <taxon>Apicomplexa</taxon>
        <taxon>Conoidasida</taxon>
        <taxon>Coccidia</taxon>
        <taxon>Eucoccidiorida</taxon>
        <taxon>Eimeriorina</taxon>
        <taxon>Cryptosporidiidae</taxon>
        <taxon>Cryptosporidium</taxon>
    </lineage>
</organism>
<accession>A0A0S4TFU9</accession>
<gene>
    <name evidence="2" type="ORF">CHUDEA5_3620</name>
</gene>
<reference evidence="2" key="1">
    <citation type="submission" date="2015-08" db="EMBL/GenBank/DDBJ databases">
        <authorList>
            <person name="Babu N.S."/>
            <person name="Beckwith C.J."/>
            <person name="Beseler K.G."/>
            <person name="Brison A."/>
            <person name="Carone J.V."/>
            <person name="Caskin T.P."/>
            <person name="Diamond M."/>
            <person name="Durham M.E."/>
            <person name="Foxe J.M."/>
            <person name="Go M."/>
            <person name="Henderson B.A."/>
            <person name="Jones I.B."/>
            <person name="McGettigan J.A."/>
            <person name="Micheletti S.J."/>
            <person name="Nasrallah M.E."/>
            <person name="Ortiz D."/>
            <person name="Piller C.R."/>
            <person name="Privatt S.R."/>
            <person name="Schneider S.L."/>
            <person name="Sharp S."/>
            <person name="Smith T.C."/>
            <person name="Stanton J.D."/>
            <person name="Ullery H.E."/>
            <person name="Wilson R.J."/>
            <person name="Serrano M.G."/>
            <person name="Buck G."/>
            <person name="Lee V."/>
            <person name="Wang Y."/>
            <person name="Carvalho R."/>
            <person name="Voegtly L."/>
            <person name="Shi R."/>
            <person name="Duckworth R."/>
            <person name="Johnson A."/>
            <person name="Loviza R."/>
            <person name="Walstead R."/>
            <person name="Shah Z."/>
            <person name="Kiflezghi M."/>
            <person name="Wade K."/>
            <person name="Ball S.L."/>
            <person name="Bradley K.W."/>
            <person name="Asai D.J."/>
            <person name="Bowman C.A."/>
            <person name="Russell D.A."/>
            <person name="Pope W.H."/>
            <person name="Jacobs-Sera D."/>
            <person name="Hendrix R.W."/>
            <person name="Hatfull G.F."/>
        </authorList>
    </citation>
    <scope>NUCLEOTIDE SEQUENCE [LARGE SCALE GENOMIC DNA]</scope>
</reference>
<dbReference type="VEuPathDB" id="CryptoDB:GY17_00001587"/>
<dbReference type="VEuPathDB" id="CryptoDB:CHUDEA5_3620"/>
<dbReference type="SUPFAM" id="SSF52113">
    <property type="entry name" value="BRCT domain"/>
    <property type="match status" value="1"/>
</dbReference>
<evidence type="ECO:0000256" key="1">
    <source>
        <dbReference type="SAM" id="MobiDB-lite"/>
    </source>
</evidence>
<proteinExistence type="predicted"/>
<dbReference type="VEuPathDB" id="CryptoDB:Chro.50492"/>
<dbReference type="VEuPathDB" id="CryptoDB:Chro.50491"/>
<dbReference type="VEuPathDB" id="CryptoDB:ChTU502y2012_410g0265"/>
<feature type="region of interest" description="Disordered" evidence="1">
    <location>
        <begin position="1"/>
        <end position="92"/>
    </location>
</feature>
<sequence>MYSASKPDENISPNIDSKEEKKMKSALSWSQILNSGDSGSGGTSNKRRKRSVSRFKSGVQSNSSVYSSSVINPSNQSNSSLPLNSSSSNKANKENLLKKRREWRQNFQINRIFFEEFPIYRKEYQYPSDYKQEGTQNTEYDDLYVKNIRESLKLIPRKSKIEFEQNRNPYLDFFGNKKVCLLGDEEYLYHSKRQLILKLRWYGAKTLDYYSSRADYVICPSTYNEVMEKLKNLSMPREKGHQNSLHKLQIDRDINAVQFENLRGVRIGQQIKLTELELLEFVGEDFEVALEMINISEFERNTWNGIENSHSKVKLELSRPKTMWEFIGNKDCADELYNSLLYLRLQCEDEDILKKQGIIHQNLGDSDEFQRNRQVEALEDESCGIFVLISPGNVGSQICAELAALGCGYDIKIYRGSDVVEPIVKQWKKGHFFKLFEDSESPPICTIMTDCSGVIKTGDILKIKNSYYSSVFLRDEASGGFSTGNRKGKREKSVKSQKYPVNSKVESWENSQETKLVAKKQNPGAILFILEETSETAQFFLSHCNNSSKSFGCNRSYTLYKLDGGFSTGQVIKVLRFNNLTKSAVACKLYTRFKNPTLLSILIGKFGPNIIKASQMMHWIHLIDSLDLSNILSCISLSYTPILFDSILEIPLLMIQKCLLNQEEITMREEIWSFSSFGLIDDQIGNFEVLLKVMHDLVTSIIACLDLVEESNDSNNNHKEHHLESKNERTSNYSLGFESPQIMMNESSQSSNSFIYAKFLHDLTEMDSQYQIEKFPHLVFHSSGNSSQQPQNQLNQSQSQLQVQQYEQRVICESYFTTLYSVSLFNLIAILKQNIPIESLYSEEVINLVNDKLLKYSPINTGYDKNLTNYHVNKKQEYSSSWKYMEYLFLKQAGKSTSAVTWRSVSIDSSITNLYYKREVCQAKYHDVIAYVPSKIPKLSIRIPDLLRHN</sequence>
<name>A0A0S4TFU9_CRYHO</name>
<dbReference type="InterPro" id="IPR036420">
    <property type="entry name" value="BRCT_dom_sf"/>
</dbReference>
<protein>
    <submittedName>
        <fullName evidence="2">Uncharacterized protein</fullName>
    </submittedName>
</protein>
<dbReference type="AlphaFoldDB" id="A0A0S4TFU9"/>
<dbReference type="OrthoDB" id="340777at2759"/>
<feature type="compositionally biased region" description="Low complexity" evidence="1">
    <location>
        <begin position="54"/>
        <end position="90"/>
    </location>
</feature>
<dbReference type="EMBL" id="LN877951">
    <property type="protein sequence ID" value="CUV06381.1"/>
    <property type="molecule type" value="Genomic_DNA"/>
</dbReference>
<dbReference type="Proteomes" id="UP000199752">
    <property type="component" value="Chromosome 5"/>
</dbReference>
<evidence type="ECO:0000313" key="2">
    <source>
        <dbReference type="EMBL" id="CUV06381.1"/>
    </source>
</evidence>